<dbReference type="RefSeq" id="WP_302723355.1">
    <property type="nucleotide sequence ID" value="NZ_JAULRU010000610.1"/>
</dbReference>
<evidence type="ECO:0000313" key="2">
    <source>
        <dbReference type="EMBL" id="MDX6850909.1"/>
    </source>
</evidence>
<name>A0ABU4S1V5_9GAMM</name>
<evidence type="ECO:0000256" key="1">
    <source>
        <dbReference type="SAM" id="Phobius"/>
    </source>
</evidence>
<comment type="caution">
    <text evidence="2">The sequence shown here is derived from an EMBL/GenBank/DDBJ whole genome shotgun (WGS) entry which is preliminary data.</text>
</comment>
<feature type="transmembrane region" description="Helical" evidence="1">
    <location>
        <begin position="87"/>
        <end position="109"/>
    </location>
</feature>
<gene>
    <name evidence="2" type="ORF">SCD92_16155</name>
</gene>
<keyword evidence="3" id="KW-1185">Reference proteome</keyword>
<feature type="transmembrane region" description="Helical" evidence="1">
    <location>
        <begin position="6"/>
        <end position="29"/>
    </location>
</feature>
<sequence length="165" mass="18364">MNEYTLVKLVHLGALIFWLGPALGAWFVFKAVEDSEYLAGSAGHKVSRVFFYTIVLEHIAFAVLLATGFYMALDYGWLGAEWLSQKLTIVMLVIVPLEVVDVVLGNWLANSATKKLYAGAVLKPWEQVGLRLYHGAFTKLALLIMPLAVIAVMYLAIGKLEFTLW</sequence>
<proteinExistence type="predicted"/>
<accession>A0ABU4S1V5</accession>
<evidence type="ECO:0008006" key="4">
    <source>
        <dbReference type="Google" id="ProtNLM"/>
    </source>
</evidence>
<feature type="transmembrane region" description="Helical" evidence="1">
    <location>
        <begin position="140"/>
        <end position="157"/>
    </location>
</feature>
<dbReference type="EMBL" id="JAXAFO010000034">
    <property type="protein sequence ID" value="MDX6850909.1"/>
    <property type="molecule type" value="Genomic_DNA"/>
</dbReference>
<reference evidence="2 3" key="1">
    <citation type="submission" date="2023-11" db="EMBL/GenBank/DDBJ databases">
        <title>Gilvimarinus fulvus sp. nov., isolated from the surface of Kelp.</title>
        <authorList>
            <person name="Sun Y.Y."/>
            <person name="Gong Y."/>
            <person name="Du Z.J."/>
        </authorList>
    </citation>
    <scope>NUCLEOTIDE SEQUENCE [LARGE SCALE GENOMIC DNA]</scope>
    <source>
        <strain evidence="2 3">SDUM040013</strain>
    </source>
</reference>
<dbReference type="Proteomes" id="UP001273505">
    <property type="component" value="Unassembled WGS sequence"/>
</dbReference>
<keyword evidence="1" id="KW-0472">Membrane</keyword>
<organism evidence="2 3">
    <name type="scientific">Gilvimarinus gilvus</name>
    <dbReference type="NCBI Taxonomy" id="3058038"/>
    <lineage>
        <taxon>Bacteria</taxon>
        <taxon>Pseudomonadati</taxon>
        <taxon>Pseudomonadota</taxon>
        <taxon>Gammaproteobacteria</taxon>
        <taxon>Cellvibrionales</taxon>
        <taxon>Cellvibrionaceae</taxon>
        <taxon>Gilvimarinus</taxon>
    </lineage>
</organism>
<protein>
    <recommendedName>
        <fullName evidence="4">DUF2269 domain-containing protein</fullName>
    </recommendedName>
</protein>
<evidence type="ECO:0000313" key="3">
    <source>
        <dbReference type="Proteomes" id="UP001273505"/>
    </source>
</evidence>
<feature type="transmembrane region" description="Helical" evidence="1">
    <location>
        <begin position="49"/>
        <end position="72"/>
    </location>
</feature>
<keyword evidence="1" id="KW-1133">Transmembrane helix</keyword>
<keyword evidence="1" id="KW-0812">Transmembrane</keyword>